<feature type="region of interest" description="Disordered" evidence="2">
    <location>
        <begin position="630"/>
        <end position="666"/>
    </location>
</feature>
<organism evidence="4">
    <name type="scientific">Scylla olivacea</name>
    <name type="common">Orange mud crab</name>
    <name type="synonym">Cancer olivacea</name>
    <dbReference type="NCBI Taxonomy" id="85551"/>
    <lineage>
        <taxon>Eukaryota</taxon>
        <taxon>Metazoa</taxon>
        <taxon>Ecdysozoa</taxon>
        <taxon>Arthropoda</taxon>
        <taxon>Crustacea</taxon>
        <taxon>Multicrustacea</taxon>
        <taxon>Malacostraca</taxon>
        <taxon>Eumalacostraca</taxon>
        <taxon>Eucarida</taxon>
        <taxon>Decapoda</taxon>
        <taxon>Pleocyemata</taxon>
        <taxon>Brachyura</taxon>
        <taxon>Eubrachyura</taxon>
        <taxon>Portunoidea</taxon>
        <taxon>Portunidae</taxon>
        <taxon>Portuninae</taxon>
        <taxon>Scylla</taxon>
    </lineage>
</organism>
<evidence type="ECO:0000256" key="1">
    <source>
        <dbReference type="PROSITE-ProRule" id="PRU00723"/>
    </source>
</evidence>
<feature type="compositionally biased region" description="Basic residues" evidence="2">
    <location>
        <begin position="636"/>
        <end position="656"/>
    </location>
</feature>
<sequence length="1338" mass="150430">MSNKKHFNLDQLVIAIILSSSKTKQAMDQLIMEVCKLAVSKKYLPVEELCLQYPWACHVLQEILHIHNFLQNTINNCLLNLKRYYDDQWSTDRFKEFQSIYGSHIRYMVPSDFSNTMAGLAEGYAEVMENIHYGHDIGMKDAEKKQNNLVAVVHGIDVKLQQEVNSLGTNLFKIMTSLKEENWDMLSKTCAYDPDKPYILEFEMPAVIWPIAVKYDLDLLQKILRNKRKRGKQSEPRILRLQSTVPLQSLATHDVLHPPLDPPPSVKPLIEDWPSDLIPLPARSCLQTQASAQILPSFPAYPFPDFSPLQSYVSSSQPHSFIHSLHPPSVPSLFSSQLLLQATILPPSALPSVTEEVIVPLPSVLPPVCNITLQQSMHQVLYPGQSFPQALPASDMSSFHVQSFPQVLLPPDMLPTHAHSFPQTLPYPHTFLWPSQSSEIHPPQKMCPYHTHSFPHIPPAPDMPPFHTHYFPHTPPASDMPPFHTYSFPHTLPPLGMSPFPDKYTPQALPPSSYMSPFSTKSFPQTLPLLPALSSLSAQPFQQDHLLPTAQHSHNVLSLSPGPPSPVIQPFMPPESFQQASPPSSSLPLPQAQFFHSTVPSNPELPSSPVLPLMSHMIECPQGVYLSAPAHPHPLPARKKKNRSVFSRKKQRKNAVTHKISSPQKEFNSEISFTEDIYIPFVTKSQILASTRDLPDRGQVCKNVPMLECSDNSVTSERSSKLHLSAKVSTKEQAEKNCEEKIKSRRESQNDHVQGPWSPRKQHTHNPQENMNTIQCFSEDIDENLDDCIPEDDVVPIYALPMVELPLPYIMPKEHVEEAVLLHVQNPGHFYLVLGRQGTLMVERLSEDLQDRYKDDDEPLKVWELPLGSCWAAQWIDGCWYRVKVIANIAPLKGERGGWRVRVLLVDSGEEGVIPTQNIRVLHDPFALLPCYALPCHLAEIYPVYSWENEPWPASTTQAFVDMCLGSVPPLKAYVLSKCPNGTYGVILERRDGEVVNLRMVHDGLAVSKLLKEVLSQMEGGSTFPSQLPGVLEKQDTGTELPNDWNPMSEAFKSSSNTIYLNDECVETMLLGRRNTDGKRQCKYHRAGRQCPRGETCPWEHTPVRDDITVEKEMALAESFLPSALPTQGSLLAARVTSIASPSCFYIHLPFGTKNLTDLGHEGSDSETELEVLVSAMQKYYSQRGHPWLKSLSLPAPGELMVLLESGSDGLDCSRVLVLEVNDCKEDACQAKVFFIDFGYEEWVKQEILRPLAPQFAHVTPHAVECWLSGVNSPAKGWSAEATEILKKMTEEHTLVAHILQVDSDFQRVGVVLIDTEKKQKTSINEAFISSVYKEEKQ</sequence>
<keyword evidence="1" id="KW-0862">Zinc</keyword>
<protein>
    <recommendedName>
        <fullName evidence="3">C3H1-type domain-containing protein</fullName>
    </recommendedName>
</protein>
<feature type="domain" description="C3H1-type" evidence="3">
    <location>
        <begin position="1076"/>
        <end position="1104"/>
    </location>
</feature>
<proteinExistence type="predicted"/>
<dbReference type="InterPro" id="IPR002999">
    <property type="entry name" value="Tudor"/>
</dbReference>
<feature type="zinc finger region" description="C3H1-type" evidence="1">
    <location>
        <begin position="1076"/>
        <end position="1104"/>
    </location>
</feature>
<evidence type="ECO:0000313" key="4">
    <source>
        <dbReference type="EMBL" id="JAI57375.1"/>
    </source>
</evidence>
<dbReference type="PROSITE" id="PS50103">
    <property type="entry name" value="ZF_C3H1"/>
    <property type="match status" value="1"/>
</dbReference>
<keyword evidence="1" id="KW-0479">Metal-binding</keyword>
<dbReference type="PANTHER" id="PTHR22948">
    <property type="entry name" value="TUDOR DOMAIN CONTAINING PROTEIN"/>
    <property type="match status" value="1"/>
</dbReference>
<keyword evidence="1" id="KW-0863">Zinc-finger</keyword>
<dbReference type="Pfam" id="PF00567">
    <property type="entry name" value="TUDOR"/>
    <property type="match status" value="2"/>
</dbReference>
<evidence type="ECO:0000259" key="3">
    <source>
        <dbReference type="PROSITE" id="PS50103"/>
    </source>
</evidence>
<dbReference type="Gene3D" id="2.30.30.140">
    <property type="match status" value="2"/>
</dbReference>
<dbReference type="GO" id="GO:0005737">
    <property type="term" value="C:cytoplasm"/>
    <property type="evidence" value="ECO:0007669"/>
    <property type="project" value="UniProtKB-ARBA"/>
</dbReference>
<dbReference type="SMART" id="SM00333">
    <property type="entry name" value="TUDOR"/>
    <property type="match status" value="2"/>
</dbReference>
<dbReference type="Gene3D" id="2.40.50.90">
    <property type="match status" value="2"/>
</dbReference>
<dbReference type="InterPro" id="IPR035437">
    <property type="entry name" value="SNase_OB-fold_sf"/>
</dbReference>
<name>A0A0P4W943_SCYOL</name>
<feature type="compositionally biased region" description="Basic and acidic residues" evidence="2">
    <location>
        <begin position="729"/>
        <end position="750"/>
    </location>
</feature>
<accession>A0A0P4W943</accession>
<reference evidence="4" key="1">
    <citation type="submission" date="2015-09" db="EMBL/GenBank/DDBJ databases">
        <title>Scylla olivacea transcriptome.</title>
        <authorList>
            <person name="Ikhwanuddin M."/>
        </authorList>
    </citation>
    <scope>NUCLEOTIDE SEQUENCE</scope>
</reference>
<dbReference type="PANTHER" id="PTHR22948:SF76">
    <property type="entry name" value="FI20010P1-RELATED"/>
    <property type="match status" value="1"/>
</dbReference>
<dbReference type="EMBL" id="GDRN01107777">
    <property type="protein sequence ID" value="JAI57375.1"/>
    <property type="molecule type" value="Transcribed_RNA"/>
</dbReference>
<dbReference type="InterPro" id="IPR050621">
    <property type="entry name" value="Tudor_domain_containing"/>
</dbReference>
<dbReference type="InterPro" id="IPR000571">
    <property type="entry name" value="Znf_CCCH"/>
</dbReference>
<evidence type="ECO:0000256" key="2">
    <source>
        <dbReference type="SAM" id="MobiDB-lite"/>
    </source>
</evidence>
<dbReference type="GO" id="GO:0008270">
    <property type="term" value="F:zinc ion binding"/>
    <property type="evidence" value="ECO:0007669"/>
    <property type="project" value="UniProtKB-KW"/>
</dbReference>
<dbReference type="SUPFAM" id="SSF63748">
    <property type="entry name" value="Tudor/PWWP/MBT"/>
    <property type="match status" value="2"/>
</dbReference>
<feature type="region of interest" description="Disordered" evidence="2">
    <location>
        <begin position="712"/>
        <end position="769"/>
    </location>
</feature>